<comment type="caution">
    <text evidence="8">The sequence shown here is derived from an EMBL/GenBank/DDBJ whole genome shotgun (WGS) entry which is preliminary data.</text>
</comment>
<keyword evidence="4" id="KW-0547">Nucleotide-binding</keyword>
<protein>
    <recommendedName>
        <fullName evidence="3">diguanylate cyclase</fullName>
        <ecNumber evidence="3">2.7.7.65</ecNumber>
    </recommendedName>
</protein>
<gene>
    <name evidence="8" type="ORF">DET57_13419</name>
</gene>
<dbReference type="InterPro" id="IPR043128">
    <property type="entry name" value="Rev_trsase/Diguanyl_cyclase"/>
</dbReference>
<dbReference type="InterPro" id="IPR029787">
    <property type="entry name" value="Nucleotide_cyclase"/>
</dbReference>
<comment type="cofactor">
    <cofactor evidence="1">
        <name>Mg(2+)</name>
        <dbReference type="ChEBI" id="CHEBI:18420"/>
    </cofactor>
</comment>
<dbReference type="AlphaFoldDB" id="A0A318F968"/>
<sequence>MLAKPAFKPTVYLFWNDLRLMARHNRKLSFTTPILIGFAGILFSFLLIAIFALVTQRKDFLEDYHHINRNFTHNMATNYTETLLRGNDFILTRAATYFARDDELNNTVNINPEKGLMQLMQLQNMMQNVSSISLADTEGHYLRAPEVLENEDSRSFDAKSRPWFIKQAEVSSFSLYTPPYIDYFTHHPTITLYKPVITPMGRLKGSLAFHLDLISMGYALRQMVAPMQGEFFVVQRDGKVVLHPDPGALFKPYVSSALMDRMTSGEGQLYDEDKDVWYYYYSFTNPDWFIIYRVDNSTLINLTRHETDIVAWSFALAAIVIVLFGLYLRHASRTVLMNIINAIKTGDVKRAPRLEAMLSKAIESNKQRELTYVRQATIDALTGCKNRRAFDNDIAALMNDHQPFVLALVDIDNFKSINDTWGHLNGDIVLRNVAREGLQVLQPLHVSLYRYGGEEFAVIFAAEHIDNALMLLENWRANVAQRSWREEGLTVTFSAGLGEWNMEPLEQLVVSVDEALYKAKQQGKNRIIRT</sequence>
<dbReference type="GO" id="GO:0005525">
    <property type="term" value="F:GTP binding"/>
    <property type="evidence" value="ECO:0007669"/>
    <property type="project" value="UniProtKB-KW"/>
</dbReference>
<evidence type="ECO:0000256" key="2">
    <source>
        <dbReference type="ARBA" id="ARBA00004665"/>
    </source>
</evidence>
<dbReference type="InterPro" id="IPR050469">
    <property type="entry name" value="Diguanylate_Cyclase"/>
</dbReference>
<evidence type="ECO:0000256" key="5">
    <source>
        <dbReference type="ARBA" id="ARBA00034247"/>
    </source>
</evidence>
<keyword evidence="4" id="KW-0342">GTP-binding</keyword>
<evidence type="ECO:0000256" key="4">
    <source>
        <dbReference type="ARBA" id="ARBA00023134"/>
    </source>
</evidence>
<dbReference type="CDD" id="cd18773">
    <property type="entry name" value="PDC1_HK_sensor"/>
    <property type="match status" value="1"/>
</dbReference>
<dbReference type="Gene3D" id="3.30.450.20">
    <property type="entry name" value="PAS domain"/>
    <property type="match status" value="2"/>
</dbReference>
<dbReference type="GO" id="GO:0052621">
    <property type="term" value="F:diguanylate cyclase activity"/>
    <property type="evidence" value="ECO:0007669"/>
    <property type="project" value="UniProtKB-EC"/>
</dbReference>
<keyword evidence="6" id="KW-0472">Membrane</keyword>
<comment type="catalytic activity">
    <reaction evidence="5">
        <text>2 GTP = 3',3'-c-di-GMP + 2 diphosphate</text>
        <dbReference type="Rhea" id="RHEA:24898"/>
        <dbReference type="ChEBI" id="CHEBI:33019"/>
        <dbReference type="ChEBI" id="CHEBI:37565"/>
        <dbReference type="ChEBI" id="CHEBI:58805"/>
        <dbReference type="EC" id="2.7.7.65"/>
    </reaction>
</comment>
<evidence type="ECO:0000259" key="7">
    <source>
        <dbReference type="PROSITE" id="PS50887"/>
    </source>
</evidence>
<name>A0A318F968_KLEOX</name>
<dbReference type="SMART" id="SM00267">
    <property type="entry name" value="GGDEF"/>
    <property type="match status" value="1"/>
</dbReference>
<dbReference type="PANTHER" id="PTHR45138:SF24">
    <property type="entry name" value="DIGUANYLATE CYCLASE DGCC-RELATED"/>
    <property type="match status" value="1"/>
</dbReference>
<dbReference type="GO" id="GO:0005886">
    <property type="term" value="C:plasma membrane"/>
    <property type="evidence" value="ECO:0007669"/>
    <property type="project" value="TreeGrafter"/>
</dbReference>
<dbReference type="EMBL" id="QJJG01000034">
    <property type="protein sequence ID" value="PXW34636.1"/>
    <property type="molecule type" value="Genomic_DNA"/>
</dbReference>
<feature type="domain" description="GGDEF" evidence="7">
    <location>
        <begin position="402"/>
        <end position="530"/>
    </location>
</feature>
<dbReference type="PANTHER" id="PTHR45138">
    <property type="entry name" value="REGULATORY COMPONENTS OF SENSORY TRANSDUCTION SYSTEM"/>
    <property type="match status" value="1"/>
</dbReference>
<dbReference type="EC" id="2.7.7.65" evidence="3"/>
<dbReference type="CDD" id="cd01949">
    <property type="entry name" value="GGDEF"/>
    <property type="match status" value="1"/>
</dbReference>
<evidence type="ECO:0000313" key="8">
    <source>
        <dbReference type="EMBL" id="PXW34636.1"/>
    </source>
</evidence>
<keyword evidence="6" id="KW-0812">Transmembrane</keyword>
<evidence type="ECO:0000256" key="3">
    <source>
        <dbReference type="ARBA" id="ARBA00012528"/>
    </source>
</evidence>
<keyword evidence="6" id="KW-1133">Transmembrane helix</keyword>
<organism evidence="8 9">
    <name type="scientific">Klebsiella oxytoca</name>
    <dbReference type="NCBI Taxonomy" id="571"/>
    <lineage>
        <taxon>Bacteria</taxon>
        <taxon>Pseudomonadati</taxon>
        <taxon>Pseudomonadota</taxon>
        <taxon>Gammaproteobacteria</taxon>
        <taxon>Enterobacterales</taxon>
        <taxon>Enterobacteriaceae</taxon>
        <taxon>Klebsiella/Raoultella group</taxon>
        <taxon>Klebsiella</taxon>
    </lineage>
</organism>
<accession>A0A318F968</accession>
<dbReference type="Pfam" id="PF00990">
    <property type="entry name" value="GGDEF"/>
    <property type="match status" value="1"/>
</dbReference>
<evidence type="ECO:0000256" key="1">
    <source>
        <dbReference type="ARBA" id="ARBA00001946"/>
    </source>
</evidence>
<dbReference type="SUPFAM" id="SSF55073">
    <property type="entry name" value="Nucleotide cyclase"/>
    <property type="match status" value="1"/>
</dbReference>
<proteinExistence type="predicted"/>
<dbReference type="GO" id="GO:1902201">
    <property type="term" value="P:negative regulation of bacterial-type flagellum-dependent cell motility"/>
    <property type="evidence" value="ECO:0007669"/>
    <property type="project" value="TreeGrafter"/>
</dbReference>
<dbReference type="NCBIfam" id="TIGR00254">
    <property type="entry name" value="GGDEF"/>
    <property type="match status" value="1"/>
</dbReference>
<dbReference type="Gene3D" id="3.30.70.270">
    <property type="match status" value="1"/>
</dbReference>
<evidence type="ECO:0000313" key="9">
    <source>
        <dbReference type="Proteomes" id="UP000247485"/>
    </source>
</evidence>
<dbReference type="PROSITE" id="PS50887">
    <property type="entry name" value="GGDEF"/>
    <property type="match status" value="1"/>
</dbReference>
<evidence type="ECO:0000256" key="6">
    <source>
        <dbReference type="SAM" id="Phobius"/>
    </source>
</evidence>
<feature type="transmembrane region" description="Helical" evidence="6">
    <location>
        <begin position="28"/>
        <end position="54"/>
    </location>
</feature>
<comment type="pathway">
    <text evidence="2">Purine metabolism; 3',5'-cyclic di-GMP biosynthesis.</text>
</comment>
<dbReference type="InterPro" id="IPR000160">
    <property type="entry name" value="GGDEF_dom"/>
</dbReference>
<feature type="transmembrane region" description="Helical" evidence="6">
    <location>
        <begin position="309"/>
        <end position="328"/>
    </location>
</feature>
<dbReference type="GO" id="GO:0043709">
    <property type="term" value="P:cell adhesion involved in single-species biofilm formation"/>
    <property type="evidence" value="ECO:0007669"/>
    <property type="project" value="TreeGrafter"/>
</dbReference>
<reference evidence="8 9" key="1">
    <citation type="submission" date="2018-05" db="EMBL/GenBank/DDBJ databases">
        <title>Freshwater and sediment microbial communities from various areas in North America, analyzing microbe dynamics in response to fracking.</title>
        <authorList>
            <person name="Lamendella R."/>
        </authorList>
    </citation>
    <scope>NUCLEOTIDE SEQUENCE [LARGE SCALE GENOMIC DNA]</scope>
    <source>
        <strain evidence="8 9">67</strain>
    </source>
</reference>
<dbReference type="Proteomes" id="UP000247485">
    <property type="component" value="Unassembled WGS sequence"/>
</dbReference>